<evidence type="ECO:0000313" key="2">
    <source>
        <dbReference type="EMBL" id="CAD8514769.1"/>
    </source>
</evidence>
<feature type="compositionally biased region" description="Pro residues" evidence="1">
    <location>
        <begin position="181"/>
        <end position="194"/>
    </location>
</feature>
<feature type="region of interest" description="Disordered" evidence="1">
    <location>
        <begin position="175"/>
        <end position="209"/>
    </location>
</feature>
<sequence>MPPTRGNVVAILSNSGKANPRAFAEERLGVLASNHKSAGDDAAALRCEIVVPEGSHGGGVVVEAPDSVTLRQRTVKTTSFGTDGMHCAAVSRLKRTARLSDILRHMGHGNSGQDPDWVPPSDAEILAAYYRRMMAKQRWTKAQAALTSIRAMQGGLLGALGGRAAQKAKAFPAFGAIPGAEPKPPPPPPRPSTPADPDSPRSHSPAPFVVVKPRRASVTELTSGAAAKAKASATMGKMPKEKDLRRMLRELAGDWFVVFVDTKFDMILAAMSGECTSEVFAAVGGDGTLYFGTDRASMPSSDDVEVVEFPRSTYFCGRCAPSLSLVFKRFTARLSSSVETTPLTTPERSLPVSPEPPEEEVVSLSLEDRAAAGPVVESKAPPTVVATPETVASSA</sequence>
<feature type="compositionally biased region" description="Polar residues" evidence="1">
    <location>
        <begin position="338"/>
        <end position="347"/>
    </location>
</feature>
<evidence type="ECO:0000256" key="1">
    <source>
        <dbReference type="SAM" id="MobiDB-lite"/>
    </source>
</evidence>
<accession>A0A7S0I9A4</accession>
<organism evidence="2">
    <name type="scientific">Micromonas pusilla</name>
    <name type="common">Picoplanktonic green alga</name>
    <name type="synonym">Chromulina pusilla</name>
    <dbReference type="NCBI Taxonomy" id="38833"/>
    <lineage>
        <taxon>Eukaryota</taxon>
        <taxon>Viridiplantae</taxon>
        <taxon>Chlorophyta</taxon>
        <taxon>Mamiellophyceae</taxon>
        <taxon>Mamiellales</taxon>
        <taxon>Mamiellaceae</taxon>
        <taxon>Micromonas</taxon>
    </lineage>
</organism>
<protein>
    <submittedName>
        <fullName evidence="2">Uncharacterized protein</fullName>
    </submittedName>
</protein>
<gene>
    <name evidence="2" type="ORF">MCOM1403_LOCUS2194</name>
</gene>
<name>A0A7S0I9A4_MICPS</name>
<proteinExistence type="predicted"/>
<dbReference type="AlphaFoldDB" id="A0A7S0I9A4"/>
<reference evidence="2" key="1">
    <citation type="submission" date="2021-01" db="EMBL/GenBank/DDBJ databases">
        <authorList>
            <person name="Corre E."/>
            <person name="Pelletier E."/>
            <person name="Niang G."/>
            <person name="Scheremetjew M."/>
            <person name="Finn R."/>
            <person name="Kale V."/>
            <person name="Holt S."/>
            <person name="Cochrane G."/>
            <person name="Meng A."/>
            <person name="Brown T."/>
            <person name="Cohen L."/>
        </authorList>
    </citation>
    <scope>NUCLEOTIDE SEQUENCE</scope>
    <source>
        <strain evidence="2">CCMP1723</strain>
    </source>
</reference>
<feature type="region of interest" description="Disordered" evidence="1">
    <location>
        <begin position="338"/>
        <end position="395"/>
    </location>
</feature>
<dbReference type="EMBL" id="HBEQ01002872">
    <property type="protein sequence ID" value="CAD8514769.1"/>
    <property type="molecule type" value="Transcribed_RNA"/>
</dbReference>